<keyword evidence="2" id="KW-1185">Reference proteome</keyword>
<evidence type="ECO:0000313" key="1">
    <source>
        <dbReference type="EMBL" id="GMQ31182.1"/>
    </source>
</evidence>
<gene>
    <name evidence="1" type="ORF">Aconfl_38260</name>
</gene>
<dbReference type="RefSeq" id="WP_338225907.1">
    <property type="nucleotide sequence ID" value="NZ_BTPD01000016.1"/>
</dbReference>
<name>A0ABQ6PUD1_9BACT</name>
<dbReference type="Proteomes" id="UP001338309">
    <property type="component" value="Unassembled WGS sequence"/>
</dbReference>
<protein>
    <submittedName>
        <fullName evidence="1">Uncharacterized protein</fullName>
    </submittedName>
</protein>
<comment type="caution">
    <text evidence="1">The sequence shown here is derived from an EMBL/GenBank/DDBJ whole genome shotgun (WGS) entry which is preliminary data.</text>
</comment>
<accession>A0ABQ6PUD1</accession>
<reference evidence="1 2" key="1">
    <citation type="submission" date="2023-08" db="EMBL/GenBank/DDBJ databases">
        <title>Draft genome sequence of Algoriphagus confluentis.</title>
        <authorList>
            <person name="Takatani N."/>
            <person name="Hosokawa M."/>
            <person name="Sawabe T."/>
        </authorList>
    </citation>
    <scope>NUCLEOTIDE SEQUENCE [LARGE SCALE GENOMIC DNA]</scope>
    <source>
        <strain evidence="1 2">NBRC 111222</strain>
    </source>
</reference>
<dbReference type="EMBL" id="BTPD01000016">
    <property type="protein sequence ID" value="GMQ31182.1"/>
    <property type="molecule type" value="Genomic_DNA"/>
</dbReference>
<sequence length="168" mass="19770">MKLIFILFGFLISFQSKSQEGHNYIEGDTLVITNSEFVLDPFQFGLKPMLLLKKQINSIDTSIYINRHVDNQFDTLFKLKIGEDQFEVFVNASETFLSKGIVYSKKFPVHHEIMIGINKDDFAKKLHLDFNKKLPNYFRIRDLEFLTWIDFHFEDNELVEISFCAISD</sequence>
<proteinExistence type="predicted"/>
<organism evidence="1 2">
    <name type="scientific">Algoriphagus confluentis</name>
    <dbReference type="NCBI Taxonomy" id="1697556"/>
    <lineage>
        <taxon>Bacteria</taxon>
        <taxon>Pseudomonadati</taxon>
        <taxon>Bacteroidota</taxon>
        <taxon>Cytophagia</taxon>
        <taxon>Cytophagales</taxon>
        <taxon>Cyclobacteriaceae</taxon>
        <taxon>Algoriphagus</taxon>
    </lineage>
</organism>
<evidence type="ECO:0000313" key="2">
    <source>
        <dbReference type="Proteomes" id="UP001338309"/>
    </source>
</evidence>